<evidence type="ECO:0000256" key="2">
    <source>
        <dbReference type="ARBA" id="ARBA00022741"/>
    </source>
</evidence>
<dbReference type="PANTHER" id="PTHR47989:SF47">
    <property type="entry name" value="SERINE_THREONINE-PROTEIN KINASE PBL28-RELATED"/>
    <property type="match status" value="1"/>
</dbReference>
<sequence>MKKAKDPRAINELKGRVAFIDKEIKSAAPKRTEKNILAEQNYVVVDFGLAKFVSDTNTHVSTRVMGTFGYLEPEYASFGKLT</sequence>
<reference evidence="6" key="1">
    <citation type="journal article" date="2024" name="IScience">
        <title>Strigolactones Initiate the Formation of Haustorium-like Structures in Castilleja.</title>
        <authorList>
            <person name="Buerger M."/>
            <person name="Peterson D."/>
            <person name="Chory J."/>
        </authorList>
    </citation>
    <scope>NUCLEOTIDE SEQUENCE [LARGE SCALE GENOMIC DNA]</scope>
</reference>
<proteinExistence type="predicted"/>
<evidence type="ECO:0000313" key="6">
    <source>
        <dbReference type="Proteomes" id="UP001632038"/>
    </source>
</evidence>
<dbReference type="GO" id="GO:0005524">
    <property type="term" value="F:ATP binding"/>
    <property type="evidence" value="ECO:0007669"/>
    <property type="project" value="UniProtKB-KW"/>
</dbReference>
<organism evidence="5 6">
    <name type="scientific">Castilleja foliolosa</name>
    <dbReference type="NCBI Taxonomy" id="1961234"/>
    <lineage>
        <taxon>Eukaryota</taxon>
        <taxon>Viridiplantae</taxon>
        <taxon>Streptophyta</taxon>
        <taxon>Embryophyta</taxon>
        <taxon>Tracheophyta</taxon>
        <taxon>Spermatophyta</taxon>
        <taxon>Magnoliopsida</taxon>
        <taxon>eudicotyledons</taxon>
        <taxon>Gunneridae</taxon>
        <taxon>Pentapetalae</taxon>
        <taxon>asterids</taxon>
        <taxon>lamiids</taxon>
        <taxon>Lamiales</taxon>
        <taxon>Orobanchaceae</taxon>
        <taxon>Pedicularideae</taxon>
        <taxon>Castillejinae</taxon>
        <taxon>Castilleja</taxon>
    </lineage>
</organism>
<dbReference type="InterPro" id="IPR000719">
    <property type="entry name" value="Prot_kinase_dom"/>
</dbReference>
<dbReference type="InterPro" id="IPR011009">
    <property type="entry name" value="Kinase-like_dom_sf"/>
</dbReference>
<keyword evidence="5" id="KW-0808">Transferase</keyword>
<dbReference type="GO" id="GO:0004674">
    <property type="term" value="F:protein serine/threonine kinase activity"/>
    <property type="evidence" value="ECO:0007669"/>
    <property type="project" value="UniProtKB-KW"/>
</dbReference>
<keyword evidence="6" id="KW-1185">Reference proteome</keyword>
<dbReference type="PROSITE" id="PS50011">
    <property type="entry name" value="PROTEIN_KINASE_DOM"/>
    <property type="match status" value="1"/>
</dbReference>
<protein>
    <submittedName>
        <fullName evidence="5">Proline-rich receptor-like protein kinase perk4</fullName>
        <ecNumber evidence="5">2.7.11.1</ecNumber>
    </submittedName>
</protein>
<dbReference type="AlphaFoldDB" id="A0ABD3C1U2"/>
<keyword evidence="2" id="KW-0547">Nucleotide-binding</keyword>
<dbReference type="SUPFAM" id="SSF56112">
    <property type="entry name" value="Protein kinase-like (PK-like)"/>
    <property type="match status" value="1"/>
</dbReference>
<name>A0ABD3C1U2_9LAMI</name>
<accession>A0ABD3C1U2</accession>
<dbReference type="Proteomes" id="UP001632038">
    <property type="component" value="Unassembled WGS sequence"/>
</dbReference>
<keyword evidence="1" id="KW-0418">Kinase</keyword>
<comment type="caution">
    <text evidence="5">The sequence shown here is derived from an EMBL/GenBank/DDBJ whole genome shotgun (WGS) entry which is preliminary data.</text>
</comment>
<keyword evidence="3" id="KW-0067">ATP-binding</keyword>
<evidence type="ECO:0000259" key="4">
    <source>
        <dbReference type="PROSITE" id="PS50011"/>
    </source>
</evidence>
<keyword evidence="1" id="KW-0723">Serine/threonine-protein kinase</keyword>
<evidence type="ECO:0000256" key="1">
    <source>
        <dbReference type="ARBA" id="ARBA00022527"/>
    </source>
</evidence>
<dbReference type="PANTHER" id="PTHR47989">
    <property type="entry name" value="OS01G0750732 PROTEIN"/>
    <property type="match status" value="1"/>
</dbReference>
<evidence type="ECO:0000256" key="3">
    <source>
        <dbReference type="ARBA" id="ARBA00022840"/>
    </source>
</evidence>
<gene>
    <name evidence="5" type="primary">PERK4_1</name>
    <name evidence="5" type="ORF">CASFOL_032343</name>
</gene>
<dbReference type="EMBL" id="JAVIJP010000054">
    <property type="protein sequence ID" value="KAL3623527.1"/>
    <property type="molecule type" value="Genomic_DNA"/>
</dbReference>
<dbReference type="Gene3D" id="1.10.510.10">
    <property type="entry name" value="Transferase(Phosphotransferase) domain 1"/>
    <property type="match status" value="1"/>
</dbReference>
<dbReference type="EC" id="2.7.11.1" evidence="5"/>
<evidence type="ECO:0000313" key="5">
    <source>
        <dbReference type="EMBL" id="KAL3623527.1"/>
    </source>
</evidence>
<feature type="domain" description="Protein kinase" evidence="4">
    <location>
        <begin position="1"/>
        <end position="82"/>
    </location>
</feature>